<evidence type="ECO:0000256" key="3">
    <source>
        <dbReference type="ARBA" id="ARBA00022827"/>
    </source>
</evidence>
<evidence type="ECO:0000256" key="4">
    <source>
        <dbReference type="ARBA" id="ARBA00023002"/>
    </source>
</evidence>
<gene>
    <name evidence="7" type="ORF">FMUND_15520</name>
</gene>
<dbReference type="InterPro" id="IPR036188">
    <property type="entry name" value="FAD/NAD-bd_sf"/>
</dbReference>
<keyword evidence="2" id="KW-0285">Flavoprotein</keyword>
<keyword evidence="5" id="KW-0503">Monooxygenase</keyword>
<keyword evidence="8" id="KW-1185">Reference proteome</keyword>
<keyword evidence="3" id="KW-0274">FAD</keyword>
<protein>
    <submittedName>
        <fullName evidence="7">Salicylate hydroxylase</fullName>
    </submittedName>
</protein>
<dbReference type="AlphaFoldDB" id="A0A8H5XNY9"/>
<dbReference type="Gene3D" id="3.50.50.60">
    <property type="entry name" value="FAD/NAD(P)-binding domain"/>
    <property type="match status" value="1"/>
</dbReference>
<sequence>MNGTRDAKPVLRVLIVGCGLGGLASALALAEAGHRVTVFERSPKLQEIGAGIQLAPNATRLLRHWGVYEKVLEYADRPEFGTFRSYRGHIISQSPPVSHPNLVGQDPYLVIHRADLLRALLSGTVNNKFQIDIKLGSEVTSIDFDKPSLRVASGDVFEGDFILGADGERSRCRARLLNREDPPYSAGDIVYRISIPTKSLGPDNLSWDLATRPSVNVWMGPGGHIVSYLIQHDMLNMVLVCAEGSNYTGKVMYGPQRADIEELRSKVSWWDPVLNELMDVEGAVCSKWTLFQIHEQARWRHDSGRFSLIGDAAHAILPCLAQGAAQALEDAGVLGGIFCHPVGRDEVPEALRVFEEVRKPRASAVRHRTLDQKALFALGDGPEQEARDAKFGAGQDYELWEWLWGYNAFESGKEAWKQHTSLQQQGN</sequence>
<comment type="similarity">
    <text evidence="1">Belongs to the paxM FAD-dependent monooxygenase family.</text>
</comment>
<dbReference type="InterPro" id="IPR002938">
    <property type="entry name" value="FAD-bd"/>
</dbReference>
<evidence type="ECO:0000313" key="8">
    <source>
        <dbReference type="Proteomes" id="UP000544331"/>
    </source>
</evidence>
<keyword evidence="4" id="KW-0560">Oxidoreductase</keyword>
<comment type="caution">
    <text evidence="7">The sequence shown here is derived from an EMBL/GenBank/DDBJ whole genome shotgun (WGS) entry which is preliminary data.</text>
</comment>
<dbReference type="OrthoDB" id="5428495at2759"/>
<dbReference type="EMBL" id="JAAOAN010001081">
    <property type="protein sequence ID" value="KAF5697084.1"/>
    <property type="molecule type" value="Genomic_DNA"/>
</dbReference>
<reference evidence="7 8" key="1">
    <citation type="submission" date="2020-05" db="EMBL/GenBank/DDBJ databases">
        <title>Identification and distribution of gene clusters putatively required for synthesis of sphingolipid metabolism inhibitors in phylogenetically diverse species of the filamentous fungus Fusarium.</title>
        <authorList>
            <person name="Kim H.-S."/>
            <person name="Busman M."/>
            <person name="Brown D.W."/>
            <person name="Divon H."/>
            <person name="Uhlig S."/>
            <person name="Proctor R.H."/>
        </authorList>
    </citation>
    <scope>NUCLEOTIDE SEQUENCE [LARGE SCALE GENOMIC DNA]</scope>
    <source>
        <strain evidence="7 8">NRRL 66235</strain>
    </source>
</reference>
<evidence type="ECO:0000256" key="1">
    <source>
        <dbReference type="ARBA" id="ARBA00007992"/>
    </source>
</evidence>
<feature type="domain" description="FAD-binding" evidence="6">
    <location>
        <begin position="12"/>
        <end position="367"/>
    </location>
</feature>
<dbReference type="InterPro" id="IPR050493">
    <property type="entry name" value="FAD-dep_Monooxygenase_BioMet"/>
</dbReference>
<evidence type="ECO:0000313" key="7">
    <source>
        <dbReference type="EMBL" id="KAF5697084.1"/>
    </source>
</evidence>
<dbReference type="Pfam" id="PF01494">
    <property type="entry name" value="FAD_binding_3"/>
    <property type="match status" value="1"/>
</dbReference>
<evidence type="ECO:0000256" key="5">
    <source>
        <dbReference type="ARBA" id="ARBA00023033"/>
    </source>
</evidence>
<dbReference type="GO" id="GO:0004497">
    <property type="term" value="F:monooxygenase activity"/>
    <property type="evidence" value="ECO:0007669"/>
    <property type="project" value="UniProtKB-KW"/>
</dbReference>
<name>A0A8H5XNY9_9HYPO</name>
<evidence type="ECO:0000256" key="2">
    <source>
        <dbReference type="ARBA" id="ARBA00022630"/>
    </source>
</evidence>
<evidence type="ECO:0000259" key="6">
    <source>
        <dbReference type="Pfam" id="PF01494"/>
    </source>
</evidence>
<organism evidence="7 8">
    <name type="scientific">Fusarium mundagurra</name>
    <dbReference type="NCBI Taxonomy" id="1567541"/>
    <lineage>
        <taxon>Eukaryota</taxon>
        <taxon>Fungi</taxon>
        <taxon>Dikarya</taxon>
        <taxon>Ascomycota</taxon>
        <taxon>Pezizomycotina</taxon>
        <taxon>Sordariomycetes</taxon>
        <taxon>Hypocreomycetidae</taxon>
        <taxon>Hypocreales</taxon>
        <taxon>Nectriaceae</taxon>
        <taxon>Fusarium</taxon>
        <taxon>Fusarium fujikuroi species complex</taxon>
    </lineage>
</organism>
<dbReference type="Proteomes" id="UP000544331">
    <property type="component" value="Unassembled WGS sequence"/>
</dbReference>
<dbReference type="PRINTS" id="PR00420">
    <property type="entry name" value="RNGMNOXGNASE"/>
</dbReference>
<dbReference type="PANTHER" id="PTHR13789:SF238">
    <property type="entry name" value="PUTATIVE (AFU_ORTHOLOGUE AFUA_2G01680)-RELATED"/>
    <property type="match status" value="1"/>
</dbReference>
<proteinExistence type="inferred from homology"/>
<accession>A0A8H5XNY9</accession>
<dbReference type="GO" id="GO:0071949">
    <property type="term" value="F:FAD binding"/>
    <property type="evidence" value="ECO:0007669"/>
    <property type="project" value="InterPro"/>
</dbReference>
<dbReference type="PANTHER" id="PTHR13789">
    <property type="entry name" value="MONOOXYGENASE"/>
    <property type="match status" value="1"/>
</dbReference>
<dbReference type="SUPFAM" id="SSF51905">
    <property type="entry name" value="FAD/NAD(P)-binding domain"/>
    <property type="match status" value="1"/>
</dbReference>